<evidence type="ECO:0000313" key="2">
    <source>
        <dbReference type="Proteomes" id="UP000632454"/>
    </source>
</evidence>
<sequence length="120" mass="13288">MDRVLAARDVVDGLRAALVGREHDGIRVDSLFHYGAVDISPSNLVVWILLAGRPDDQLPEWAVVSDTMPPETPARGWLSSLHREIVASFTGARWPDAEQVLVLADSAHRVEKQGGWSYFK</sequence>
<protein>
    <submittedName>
        <fullName evidence="1">Uncharacterized protein</fullName>
    </submittedName>
</protein>
<gene>
    <name evidence="1" type="ORF">GCM10007298_23040</name>
</gene>
<dbReference type="Proteomes" id="UP000632454">
    <property type="component" value="Unassembled WGS sequence"/>
</dbReference>
<dbReference type="EMBL" id="BMCS01000001">
    <property type="protein sequence ID" value="GGF26524.1"/>
    <property type="molecule type" value="Genomic_DNA"/>
</dbReference>
<evidence type="ECO:0000313" key="1">
    <source>
        <dbReference type="EMBL" id="GGF26524.1"/>
    </source>
</evidence>
<keyword evidence="2" id="KW-1185">Reference proteome</keyword>
<reference evidence="2" key="1">
    <citation type="journal article" date="2019" name="Int. J. Syst. Evol. Microbiol.">
        <title>The Global Catalogue of Microorganisms (GCM) 10K type strain sequencing project: providing services to taxonomists for standard genome sequencing and annotation.</title>
        <authorList>
            <consortium name="The Broad Institute Genomics Platform"/>
            <consortium name="The Broad Institute Genome Sequencing Center for Infectious Disease"/>
            <person name="Wu L."/>
            <person name="Ma J."/>
        </authorList>
    </citation>
    <scope>NUCLEOTIDE SEQUENCE [LARGE SCALE GENOMIC DNA]</scope>
    <source>
        <strain evidence="2">CCM 7855</strain>
    </source>
</reference>
<name>A0ABQ1UVV9_9NOCA</name>
<organism evidence="1 2">
    <name type="scientific">Williamsia phyllosphaerae</name>
    <dbReference type="NCBI Taxonomy" id="885042"/>
    <lineage>
        <taxon>Bacteria</taxon>
        <taxon>Bacillati</taxon>
        <taxon>Actinomycetota</taxon>
        <taxon>Actinomycetes</taxon>
        <taxon>Mycobacteriales</taxon>
        <taxon>Nocardiaceae</taxon>
        <taxon>Williamsia</taxon>
    </lineage>
</organism>
<proteinExistence type="predicted"/>
<comment type="caution">
    <text evidence="1">The sequence shown here is derived from an EMBL/GenBank/DDBJ whole genome shotgun (WGS) entry which is preliminary data.</text>
</comment>
<accession>A0ABQ1UVV9</accession>
<dbReference type="RefSeq" id="WP_188489709.1">
    <property type="nucleotide sequence ID" value="NZ_BMCS01000001.1"/>
</dbReference>